<feature type="region of interest" description="Disordered" evidence="16">
    <location>
        <begin position="114"/>
        <end position="225"/>
    </location>
</feature>
<organism evidence="19 20">
    <name type="scientific">Alectoria fallacina</name>
    <dbReference type="NCBI Taxonomy" id="1903189"/>
    <lineage>
        <taxon>Eukaryota</taxon>
        <taxon>Fungi</taxon>
        <taxon>Dikarya</taxon>
        <taxon>Ascomycota</taxon>
        <taxon>Pezizomycotina</taxon>
        <taxon>Lecanoromycetes</taxon>
        <taxon>OSLEUM clade</taxon>
        <taxon>Lecanoromycetidae</taxon>
        <taxon>Lecanorales</taxon>
        <taxon>Lecanorineae</taxon>
        <taxon>Parmeliaceae</taxon>
        <taxon>Alectoria</taxon>
    </lineage>
</organism>
<accession>A0A8H3F0C8</accession>
<dbReference type="PROSITE" id="PS00976">
    <property type="entry name" value="NMT_2"/>
    <property type="match status" value="1"/>
</dbReference>
<comment type="catalytic activity">
    <reaction evidence="13 14">
        <text>N-terminal glycyl-[protein] + tetradecanoyl-CoA = N-tetradecanoylglycyl-[protein] + CoA + H(+)</text>
        <dbReference type="Rhea" id="RHEA:15521"/>
        <dbReference type="Rhea" id="RHEA-COMP:12666"/>
        <dbReference type="Rhea" id="RHEA-COMP:12667"/>
        <dbReference type="ChEBI" id="CHEBI:15378"/>
        <dbReference type="ChEBI" id="CHEBI:57287"/>
        <dbReference type="ChEBI" id="CHEBI:57385"/>
        <dbReference type="ChEBI" id="CHEBI:64723"/>
        <dbReference type="ChEBI" id="CHEBI:133050"/>
        <dbReference type="EC" id="2.3.1.97"/>
    </reaction>
</comment>
<feature type="compositionally biased region" description="Polar residues" evidence="16">
    <location>
        <begin position="78"/>
        <end position="90"/>
    </location>
</feature>
<dbReference type="OrthoDB" id="60315at2759"/>
<dbReference type="InterPro" id="IPR016181">
    <property type="entry name" value="Acyl_CoA_acyltransferase"/>
</dbReference>
<feature type="compositionally biased region" description="Basic and acidic residues" evidence="16">
    <location>
        <begin position="129"/>
        <end position="149"/>
    </location>
</feature>
<evidence type="ECO:0000256" key="7">
    <source>
        <dbReference type="ARBA" id="ARBA00012923"/>
    </source>
</evidence>
<feature type="compositionally biased region" description="Basic residues" evidence="16">
    <location>
        <begin position="183"/>
        <end position="193"/>
    </location>
</feature>
<comment type="subunit">
    <text evidence="6">Monomer.</text>
</comment>
<evidence type="ECO:0000256" key="2">
    <source>
        <dbReference type="ARBA" id="ARBA00004123"/>
    </source>
</evidence>
<comment type="caution">
    <text evidence="19">The sequence shown here is derived from an EMBL/GenBank/DDBJ whole genome shotgun (WGS) entry which is preliminary data.</text>
</comment>
<evidence type="ECO:0000256" key="6">
    <source>
        <dbReference type="ARBA" id="ARBA00011245"/>
    </source>
</evidence>
<dbReference type="GO" id="GO:0005634">
    <property type="term" value="C:nucleus"/>
    <property type="evidence" value="ECO:0007669"/>
    <property type="project" value="UniProtKB-SubCell"/>
</dbReference>
<dbReference type="InterPro" id="IPR016069">
    <property type="entry name" value="Translin_C"/>
</dbReference>
<evidence type="ECO:0000259" key="17">
    <source>
        <dbReference type="Pfam" id="PF01233"/>
    </source>
</evidence>
<dbReference type="Pfam" id="PF01997">
    <property type="entry name" value="Translin"/>
    <property type="match status" value="1"/>
</dbReference>
<feature type="domain" description="Glycylpeptide N-tetradecanoyltransferase C-terminal" evidence="18">
    <location>
        <begin position="469"/>
        <end position="683"/>
    </location>
</feature>
<evidence type="ECO:0000313" key="19">
    <source>
        <dbReference type="EMBL" id="CAF9912081.1"/>
    </source>
</evidence>
<reference evidence="19" key="1">
    <citation type="submission" date="2021-03" db="EMBL/GenBank/DDBJ databases">
        <authorList>
            <person name="Tagirdzhanova G."/>
        </authorList>
    </citation>
    <scope>NUCLEOTIDE SEQUENCE</scope>
</reference>
<dbReference type="PROSITE" id="PS00975">
    <property type="entry name" value="NMT_1"/>
    <property type="match status" value="1"/>
</dbReference>
<comment type="similarity">
    <text evidence="4">Belongs to the translin family.</text>
</comment>
<dbReference type="SUPFAM" id="SSF74784">
    <property type="entry name" value="Translin"/>
    <property type="match status" value="1"/>
</dbReference>
<keyword evidence="9" id="KW-0963">Cytoplasm</keyword>
<keyword evidence="11" id="KW-0539">Nucleus</keyword>
<dbReference type="InterPro" id="IPR022677">
    <property type="entry name" value="NMT_C"/>
</dbReference>
<dbReference type="EC" id="2.3.1.97" evidence="7 14"/>
<evidence type="ECO:0000256" key="4">
    <source>
        <dbReference type="ARBA" id="ARBA00005902"/>
    </source>
</evidence>
<dbReference type="Pfam" id="PF02799">
    <property type="entry name" value="NMT_C"/>
    <property type="match status" value="1"/>
</dbReference>
<dbReference type="InterPro" id="IPR016068">
    <property type="entry name" value="Translin_N"/>
</dbReference>
<proteinExistence type="inferred from homology"/>
<evidence type="ECO:0000256" key="3">
    <source>
        <dbReference type="ARBA" id="ARBA00004496"/>
    </source>
</evidence>
<evidence type="ECO:0000256" key="9">
    <source>
        <dbReference type="ARBA" id="ARBA00022490"/>
    </source>
</evidence>
<dbReference type="PANTHER" id="PTHR11377">
    <property type="entry name" value="N-MYRISTOYL TRANSFERASE"/>
    <property type="match status" value="1"/>
</dbReference>
<evidence type="ECO:0000256" key="15">
    <source>
        <dbReference type="RuleBase" id="RU004178"/>
    </source>
</evidence>
<dbReference type="InterPro" id="IPR022678">
    <property type="entry name" value="NMT_CS"/>
</dbReference>
<dbReference type="InterPro" id="IPR036081">
    <property type="entry name" value="Translin_sf"/>
</dbReference>
<evidence type="ECO:0000259" key="18">
    <source>
        <dbReference type="Pfam" id="PF02799"/>
    </source>
</evidence>
<evidence type="ECO:0000256" key="8">
    <source>
        <dbReference type="ARBA" id="ARBA00022240"/>
    </source>
</evidence>
<evidence type="ECO:0000256" key="1">
    <source>
        <dbReference type="ARBA" id="ARBA00003900"/>
    </source>
</evidence>
<evidence type="ECO:0000256" key="12">
    <source>
        <dbReference type="ARBA" id="ARBA00023315"/>
    </source>
</evidence>
<evidence type="ECO:0000256" key="14">
    <source>
        <dbReference type="RuleBase" id="RU000586"/>
    </source>
</evidence>
<name>A0A8H3F0C8_9LECA</name>
<evidence type="ECO:0000256" key="10">
    <source>
        <dbReference type="ARBA" id="ARBA00022679"/>
    </source>
</evidence>
<evidence type="ECO:0000256" key="5">
    <source>
        <dbReference type="ARBA" id="ARBA00009469"/>
    </source>
</evidence>
<dbReference type="FunFam" id="3.40.630.30:FF:000056">
    <property type="entry name" value="Glycylpeptide N-tetradecanoyltransferase"/>
    <property type="match status" value="1"/>
</dbReference>
<dbReference type="FunFam" id="3.40.630.30:FF:000042">
    <property type="entry name" value="Glycylpeptide N-tetradecanoyltransferase"/>
    <property type="match status" value="1"/>
</dbReference>
<sequence length="946" mass="106137">MDNSNIKSEPVDEQENFKDEHKFKAGPLETTNKTAGSPSPTPPPPPNHKALPPRTTRADFITPDQRAIFGPAVEPFESTDSSLQSSNTRAQGPLNEPTCIPEIVNFACKLSFKAKKMQPSPSHTQQPPKMEESKVIDPRADEEARKEVFDPSADCPADHDSTEEVEPTDNNKDSDAVAAGSAAKKKKSKKAKLKQALGVSKKEDEDKEASNSSSNPASKLTSGMVEQLLEMNPSLKGEVAGMDKEEAAETLKKLDVADLLTGMSVSGKNQKDMASYKFWQTQPVPRFDEAQKVEEGQIKDIDPKRVPKEPPPMLEGFEWVTMNLLDEKELEEVYDLLTGHYVEDDEAMFRFNYSSSFLNWALKSPGWRKEWHVGVRATKSRRLVAFISGVPVSLRVRSNVFTSTEVNFLCIHKKLRSKRLAPVLIQEITRRSYVLGIFQGLYTGGIVLPKPVSSCRYFHRSLDWLKLYEVGFSPLPSNSTKARQITRFHLPSSTSTPGLRPMQKKDADAVQDLLERYLKRFTMAPVFDREEVEHWLLHDDSAAEQVIWSYVVEDPNTNKITDFFSFYCLESSVIGNQKHDNVRAAYLFYYALETAFAKEEKGLKERMTMLMTDALILAKKLNFDVFNALTLLDNPLFLESLKFGAGDGQLHYYLYNYRTAPIAGGVDAKNNVDASRRGGIGVVMLAMAGIKHARSDDEMTELPPPVSPFIAMFANFRSELDEHHDRRERIIKASRDITALSKKMIFSLQRVRQLQTPLPPAVSKEISSYQTRITELFTSVGPDLQDLNAWRYQSQISSGIQEYTEAVSFQHYLETQRLISCEEAQARIPGGIILTEDDYVLGLFDLVGELMRFAITSMATNGALPRGAAKEGGEGRDILTDLRQLRASFEGLDGAGRRAVGKMGVMRTCVEKVEGAVYGMIVRGRERPKGWVMDMGEERRGEVESY</sequence>
<dbReference type="SUPFAM" id="SSF55729">
    <property type="entry name" value="Acyl-CoA N-acyltransferases (Nat)"/>
    <property type="match status" value="2"/>
</dbReference>
<dbReference type="Gene3D" id="3.40.630.30">
    <property type="match status" value="2"/>
</dbReference>
<dbReference type="Gene3D" id="1.20.58.200">
    <property type="entry name" value="Translin, domain 2"/>
    <property type="match status" value="1"/>
</dbReference>
<dbReference type="Pfam" id="PF01233">
    <property type="entry name" value="NMT"/>
    <property type="match status" value="1"/>
</dbReference>
<comment type="subcellular location">
    <subcellularLocation>
        <location evidence="3">Cytoplasm</location>
    </subcellularLocation>
    <subcellularLocation>
        <location evidence="2">Nucleus</location>
    </subcellularLocation>
</comment>
<dbReference type="EMBL" id="CAJPDR010000053">
    <property type="protein sequence ID" value="CAF9912081.1"/>
    <property type="molecule type" value="Genomic_DNA"/>
</dbReference>
<dbReference type="GO" id="GO:0005737">
    <property type="term" value="C:cytoplasm"/>
    <property type="evidence" value="ECO:0007669"/>
    <property type="project" value="UniProtKB-SubCell"/>
</dbReference>
<dbReference type="Gene3D" id="1.20.58.190">
    <property type="entry name" value="Translin, domain 1"/>
    <property type="match status" value="1"/>
</dbReference>
<dbReference type="PANTHER" id="PTHR11377:SF5">
    <property type="entry name" value="GLYCYLPEPTIDE N-TETRADECANOYLTRANSFERASE"/>
    <property type="match status" value="1"/>
</dbReference>
<dbReference type="InterPro" id="IPR000903">
    <property type="entry name" value="NMT"/>
</dbReference>
<dbReference type="InterPro" id="IPR022676">
    <property type="entry name" value="NMT_N"/>
</dbReference>
<evidence type="ECO:0000313" key="20">
    <source>
        <dbReference type="Proteomes" id="UP000664203"/>
    </source>
</evidence>
<evidence type="ECO:0000256" key="16">
    <source>
        <dbReference type="SAM" id="MobiDB-lite"/>
    </source>
</evidence>
<dbReference type="CDD" id="cd14820">
    <property type="entry name" value="TRAX"/>
    <property type="match status" value="1"/>
</dbReference>
<dbReference type="Proteomes" id="UP000664203">
    <property type="component" value="Unassembled WGS sequence"/>
</dbReference>
<feature type="region of interest" description="Disordered" evidence="16">
    <location>
        <begin position="1"/>
        <end position="99"/>
    </location>
</feature>
<keyword evidence="12 14" id="KW-0012">Acyltransferase</keyword>
<dbReference type="GO" id="GO:0043565">
    <property type="term" value="F:sequence-specific DNA binding"/>
    <property type="evidence" value="ECO:0007669"/>
    <property type="project" value="InterPro"/>
</dbReference>
<keyword evidence="10 14" id="KW-0808">Transferase</keyword>
<protein>
    <recommendedName>
        <fullName evidence="8 14">Glycylpeptide N-tetradecanoyltransferase</fullName>
        <ecNumber evidence="7 14">2.3.1.97</ecNumber>
    </recommendedName>
</protein>
<evidence type="ECO:0000256" key="13">
    <source>
        <dbReference type="ARBA" id="ARBA00048276"/>
    </source>
</evidence>
<evidence type="ECO:0000256" key="11">
    <source>
        <dbReference type="ARBA" id="ARBA00023242"/>
    </source>
</evidence>
<keyword evidence="20" id="KW-1185">Reference proteome</keyword>
<feature type="domain" description="Glycylpeptide N-tetradecanoyltransferase N-terminal" evidence="17">
    <location>
        <begin position="301"/>
        <end position="455"/>
    </location>
</feature>
<dbReference type="AlphaFoldDB" id="A0A8H3F0C8"/>
<dbReference type="InterPro" id="IPR002848">
    <property type="entry name" value="Translin_fam"/>
</dbReference>
<feature type="compositionally biased region" description="Polar residues" evidence="16">
    <location>
        <begin position="210"/>
        <end position="221"/>
    </location>
</feature>
<comment type="function">
    <text evidence="1 14">Adds a myristoyl group to the N-terminal glycine residue of certain cellular proteins.</text>
</comment>
<comment type="similarity">
    <text evidence="5 15">Belongs to the NMT family.</text>
</comment>
<dbReference type="GO" id="GO:0004379">
    <property type="term" value="F:glycylpeptide N-tetradecanoyltransferase activity"/>
    <property type="evidence" value="ECO:0007669"/>
    <property type="project" value="UniProtKB-EC"/>
</dbReference>
<gene>
    <name evidence="19" type="primary">NMT1</name>
    <name evidence="19" type="ORF">ALECFALPRED_007864</name>
</gene>